<feature type="domain" description="AB hydrolase-1" evidence="2">
    <location>
        <begin position="6"/>
        <end position="241"/>
    </location>
</feature>
<dbReference type="InterPro" id="IPR000073">
    <property type="entry name" value="AB_hydrolase_1"/>
</dbReference>
<feature type="domain" description="AB hydrolase-1" evidence="2">
    <location>
        <begin position="264"/>
        <end position="473"/>
    </location>
</feature>
<dbReference type="GO" id="GO:0080032">
    <property type="term" value="F:methyl jasmonate esterase activity"/>
    <property type="evidence" value="ECO:0007669"/>
    <property type="project" value="TreeGrafter"/>
</dbReference>
<dbReference type="InterPro" id="IPR029058">
    <property type="entry name" value="AB_hydrolase_fold"/>
</dbReference>
<evidence type="ECO:0000259" key="2">
    <source>
        <dbReference type="Pfam" id="PF12697"/>
    </source>
</evidence>
<dbReference type="OrthoDB" id="1263307at2759"/>
<dbReference type="Pfam" id="PF12697">
    <property type="entry name" value="Abhydrolase_6"/>
    <property type="match status" value="2"/>
</dbReference>
<dbReference type="FunFam" id="3.40.50.1820:FF:000025">
    <property type="entry name" value="putative methylesterase 11, chloroplastic"/>
    <property type="match status" value="2"/>
</dbReference>
<dbReference type="Proteomes" id="UP000479710">
    <property type="component" value="Unassembled WGS sequence"/>
</dbReference>
<proteinExistence type="predicted"/>
<reference evidence="3 4" key="1">
    <citation type="submission" date="2019-11" db="EMBL/GenBank/DDBJ databases">
        <title>Whole genome sequence of Oryza granulata.</title>
        <authorList>
            <person name="Li W."/>
        </authorList>
    </citation>
    <scope>NUCLEOTIDE SEQUENCE [LARGE SCALE GENOMIC DNA]</scope>
    <source>
        <strain evidence="4">cv. Menghai</strain>
        <tissue evidence="3">Leaf</tissue>
    </source>
</reference>
<evidence type="ECO:0000313" key="4">
    <source>
        <dbReference type="Proteomes" id="UP000479710"/>
    </source>
</evidence>
<name>A0A6G1DVW8_9ORYZ</name>
<dbReference type="SUPFAM" id="SSF53474">
    <property type="entry name" value="alpha/beta-Hydrolases"/>
    <property type="match status" value="2"/>
</dbReference>
<accession>A0A6G1DVW8</accession>
<dbReference type="PANTHER" id="PTHR10992:SF1032">
    <property type="entry name" value="METHYLESTERASE 17"/>
    <property type="match status" value="1"/>
</dbReference>
<dbReference type="GO" id="GO:0080031">
    <property type="term" value="F:methyl salicylate esterase activity"/>
    <property type="evidence" value="ECO:0007669"/>
    <property type="project" value="TreeGrafter"/>
</dbReference>
<evidence type="ECO:0000313" key="3">
    <source>
        <dbReference type="EMBL" id="KAF0916556.1"/>
    </source>
</evidence>
<dbReference type="InterPro" id="IPR045889">
    <property type="entry name" value="MES/HNL"/>
</dbReference>
<dbReference type="GO" id="GO:0080030">
    <property type="term" value="F:methyl indole-3-acetate esterase activity"/>
    <property type="evidence" value="ECO:0007669"/>
    <property type="project" value="TreeGrafter"/>
</dbReference>
<dbReference type="GO" id="GO:0009694">
    <property type="term" value="P:jasmonic acid metabolic process"/>
    <property type="evidence" value="ECO:0007669"/>
    <property type="project" value="TreeGrafter"/>
</dbReference>
<dbReference type="PANTHER" id="PTHR10992">
    <property type="entry name" value="METHYLESTERASE FAMILY MEMBER"/>
    <property type="match status" value="1"/>
</dbReference>
<comment type="caution">
    <text evidence="3">The sequence shown here is derived from an EMBL/GenBank/DDBJ whole genome shotgun (WGS) entry which is preliminary data.</text>
</comment>
<dbReference type="Gene3D" id="3.40.50.1820">
    <property type="entry name" value="alpha/beta hydrolase"/>
    <property type="match status" value="2"/>
</dbReference>
<dbReference type="GO" id="GO:0009696">
    <property type="term" value="P:salicylic acid metabolic process"/>
    <property type="evidence" value="ECO:0007669"/>
    <property type="project" value="TreeGrafter"/>
</dbReference>
<protein>
    <recommendedName>
        <fullName evidence="2">AB hydrolase-1 domain-containing protein</fullName>
    </recommendedName>
</protein>
<sequence>MNTEHFVLVHGAGHGAWCWFRLICLLQDSGHRVSAVDLAGAAGSLVDPNDVRSFDDYNAPLLNLMAALPDGDKVILVGHSAGGLTVTHAMHLFGDRIKQAIFIAATMLPFGYQTEQDIKDGVPDLSEHGDVYDLTFGLGADHPPTSVALRKEFQRIILYQQSPEEDSALASILLRPWPTALSMVRFGADEGVESVIHRVRRVYIKTANDRMVKPEQQEAMIRRWPPSEVMVMDTDHSPLFSATEHLFTLILKSLDWMGMAREHFVLVHGEGHGAWCWFKLRWLLESSGYRVTCIDLAGGGVDPTDPNTVLSFEHYDKPLLELISAMPEGEKVILVGHGAGGLSLIHVMHQFVDRIRQAIFVAATMLPFGLQTDEDKKDGLPTLPENEIDLTFGTGADDPPTTAALRSEFQRDRLSQQSPEEESVLASMLMRPWPVTAISTASFEGDDERLNRIKRVFIKTERDHMLDAQQQDSMIKKWPPSE</sequence>
<dbReference type="EMBL" id="SPHZ02000005">
    <property type="protein sequence ID" value="KAF0916556.1"/>
    <property type="molecule type" value="Genomic_DNA"/>
</dbReference>
<keyword evidence="1" id="KW-0378">Hydrolase</keyword>
<gene>
    <name evidence="3" type="ORF">E2562_007631</name>
</gene>
<feature type="non-terminal residue" evidence="3">
    <location>
        <position position="482"/>
    </location>
</feature>
<evidence type="ECO:0000256" key="1">
    <source>
        <dbReference type="ARBA" id="ARBA00022801"/>
    </source>
</evidence>
<dbReference type="AlphaFoldDB" id="A0A6G1DVW8"/>
<keyword evidence="4" id="KW-1185">Reference proteome</keyword>
<organism evidence="3 4">
    <name type="scientific">Oryza meyeriana var. granulata</name>
    <dbReference type="NCBI Taxonomy" id="110450"/>
    <lineage>
        <taxon>Eukaryota</taxon>
        <taxon>Viridiplantae</taxon>
        <taxon>Streptophyta</taxon>
        <taxon>Embryophyta</taxon>
        <taxon>Tracheophyta</taxon>
        <taxon>Spermatophyta</taxon>
        <taxon>Magnoliopsida</taxon>
        <taxon>Liliopsida</taxon>
        <taxon>Poales</taxon>
        <taxon>Poaceae</taxon>
        <taxon>BOP clade</taxon>
        <taxon>Oryzoideae</taxon>
        <taxon>Oryzeae</taxon>
        <taxon>Oryzinae</taxon>
        <taxon>Oryza</taxon>
        <taxon>Oryza meyeriana</taxon>
    </lineage>
</organism>